<dbReference type="Pfam" id="PF04999">
    <property type="entry name" value="FtsL"/>
    <property type="match status" value="1"/>
</dbReference>
<keyword evidence="3 8" id="KW-0132">Cell division</keyword>
<dbReference type="InterPro" id="IPR011922">
    <property type="entry name" value="Cell_div_FtsL"/>
</dbReference>
<evidence type="ECO:0000256" key="2">
    <source>
        <dbReference type="ARBA" id="ARBA00022475"/>
    </source>
</evidence>
<dbReference type="Proteomes" id="UP000277294">
    <property type="component" value="Unassembled WGS sequence"/>
</dbReference>
<dbReference type="AlphaFoldDB" id="A0A3P4AZS5"/>
<dbReference type="NCBIfam" id="TIGR02209">
    <property type="entry name" value="ftsL_broad"/>
    <property type="match status" value="1"/>
</dbReference>
<keyword evidence="4 8" id="KW-0812">Transmembrane</keyword>
<protein>
    <recommendedName>
        <fullName evidence="8 9">Cell division protein FtsL</fullName>
    </recommendedName>
</protein>
<evidence type="ECO:0000256" key="8">
    <source>
        <dbReference type="HAMAP-Rule" id="MF_00910"/>
    </source>
</evidence>
<dbReference type="PROSITE" id="PS51257">
    <property type="entry name" value="PROKAR_LIPOPROTEIN"/>
    <property type="match status" value="1"/>
</dbReference>
<dbReference type="GO" id="GO:0005886">
    <property type="term" value="C:plasma membrane"/>
    <property type="evidence" value="ECO:0007669"/>
    <property type="project" value="UniProtKB-SubCell"/>
</dbReference>
<dbReference type="GO" id="GO:0043093">
    <property type="term" value="P:FtsZ-dependent cytokinesis"/>
    <property type="evidence" value="ECO:0007669"/>
    <property type="project" value="UniProtKB-UniRule"/>
</dbReference>
<comment type="function">
    <text evidence="8">Essential cell division protein. May link together the upstream cell division proteins, which are predominantly cytoplasmic, with the downstream cell division proteins, which are predominantly periplasmic.</text>
</comment>
<organism evidence="11 12">
    <name type="scientific">Pigmentiphaga humi</name>
    <dbReference type="NCBI Taxonomy" id="2478468"/>
    <lineage>
        <taxon>Bacteria</taxon>
        <taxon>Pseudomonadati</taxon>
        <taxon>Pseudomonadota</taxon>
        <taxon>Betaproteobacteria</taxon>
        <taxon>Burkholderiales</taxon>
        <taxon>Alcaligenaceae</taxon>
        <taxon>Pigmentiphaga</taxon>
    </lineage>
</organism>
<keyword evidence="12" id="KW-1185">Reference proteome</keyword>
<comment type="subunit">
    <text evidence="8">Part of a complex composed of FtsB, FtsL and FtsQ.</text>
</comment>
<evidence type="ECO:0000256" key="5">
    <source>
        <dbReference type="ARBA" id="ARBA00022989"/>
    </source>
</evidence>
<gene>
    <name evidence="8 11" type="primary">ftsL</name>
    <name evidence="11" type="ORF">PIGHUM_01616</name>
</gene>
<reference evidence="11 12" key="1">
    <citation type="submission" date="2018-10" db="EMBL/GenBank/DDBJ databases">
        <authorList>
            <person name="Criscuolo A."/>
        </authorList>
    </citation>
    <scope>NUCLEOTIDE SEQUENCE [LARGE SCALE GENOMIC DNA]</scope>
    <source>
        <strain evidence="11">DnA1</strain>
    </source>
</reference>
<accession>A0A3P4AZS5</accession>
<evidence type="ECO:0000256" key="3">
    <source>
        <dbReference type="ARBA" id="ARBA00022618"/>
    </source>
</evidence>
<dbReference type="HAMAP" id="MF_00910">
    <property type="entry name" value="FtsL"/>
    <property type="match status" value="1"/>
</dbReference>
<evidence type="ECO:0000256" key="1">
    <source>
        <dbReference type="ARBA" id="ARBA00004401"/>
    </source>
</evidence>
<evidence type="ECO:0000313" key="11">
    <source>
        <dbReference type="EMBL" id="VCU69553.1"/>
    </source>
</evidence>
<feature type="compositionally biased region" description="Pro residues" evidence="10">
    <location>
        <begin position="99"/>
        <end position="110"/>
    </location>
</feature>
<keyword evidence="5 8" id="KW-1133">Transmembrane helix</keyword>
<dbReference type="OrthoDB" id="5298556at2"/>
<evidence type="ECO:0000256" key="4">
    <source>
        <dbReference type="ARBA" id="ARBA00022692"/>
    </source>
</evidence>
<feature type="region of interest" description="Disordered" evidence="10">
    <location>
        <begin position="93"/>
        <end position="116"/>
    </location>
</feature>
<name>A0A3P4AZS5_9BURK</name>
<proteinExistence type="inferred from homology"/>
<evidence type="ECO:0000256" key="9">
    <source>
        <dbReference type="NCBIfam" id="TIGR02209"/>
    </source>
</evidence>
<keyword evidence="8" id="KW-0997">Cell inner membrane</keyword>
<dbReference type="PANTHER" id="PTHR37479">
    <property type="entry name" value="CELL DIVISION PROTEIN FTSL"/>
    <property type="match status" value="1"/>
</dbReference>
<evidence type="ECO:0000256" key="10">
    <source>
        <dbReference type="SAM" id="MobiDB-lite"/>
    </source>
</evidence>
<dbReference type="GO" id="GO:0032153">
    <property type="term" value="C:cell division site"/>
    <property type="evidence" value="ECO:0007669"/>
    <property type="project" value="UniProtKB-UniRule"/>
</dbReference>
<comment type="subcellular location">
    <subcellularLocation>
        <location evidence="8">Cell inner membrane</location>
        <topology evidence="8">Single-pass type II membrane protein</topology>
    </subcellularLocation>
    <subcellularLocation>
        <location evidence="1">Cell membrane</location>
        <topology evidence="1">Single-pass type II membrane protein</topology>
    </subcellularLocation>
    <text evidence="8">Localizes to the division septum where it forms a ring structure.</text>
</comment>
<evidence type="ECO:0000256" key="6">
    <source>
        <dbReference type="ARBA" id="ARBA00023136"/>
    </source>
</evidence>
<evidence type="ECO:0000313" key="12">
    <source>
        <dbReference type="Proteomes" id="UP000277294"/>
    </source>
</evidence>
<keyword evidence="2 8" id="KW-1003">Cell membrane</keyword>
<evidence type="ECO:0000256" key="7">
    <source>
        <dbReference type="ARBA" id="ARBA00023306"/>
    </source>
</evidence>
<dbReference type="PANTHER" id="PTHR37479:SF1">
    <property type="entry name" value="CELL DIVISION PROTEIN FTSL"/>
    <property type="match status" value="1"/>
</dbReference>
<sequence>MGRLLFVLTIALVACGLSLVSSQYKARSLFVELERTQSATRELDVEWRRLQLEQTDHAKHALIDSVARNALKMEPVTPARTIYLAQGRDAQSGPALLPYGPPGVPVPPKTTPRGGR</sequence>
<keyword evidence="6 8" id="KW-0472">Membrane</keyword>
<dbReference type="EMBL" id="UWPJ01000014">
    <property type="protein sequence ID" value="VCU69553.1"/>
    <property type="molecule type" value="Genomic_DNA"/>
</dbReference>
<keyword evidence="7 8" id="KW-0131">Cell cycle</keyword>
<dbReference type="RefSeq" id="WP_124079001.1">
    <property type="nucleotide sequence ID" value="NZ_UWPJ01000014.1"/>
</dbReference>
<comment type="similarity">
    <text evidence="8">Belongs to the FtsL family.</text>
</comment>